<dbReference type="InterPro" id="IPR036010">
    <property type="entry name" value="2Fe-2S_ferredoxin-like_sf"/>
</dbReference>
<dbReference type="GO" id="GO:0016491">
    <property type="term" value="F:oxidoreductase activity"/>
    <property type="evidence" value="ECO:0007669"/>
    <property type="project" value="UniProtKB-KW"/>
</dbReference>
<feature type="compositionally biased region" description="Polar residues" evidence="2">
    <location>
        <begin position="99"/>
        <end position="109"/>
    </location>
</feature>
<protein>
    <submittedName>
        <fullName evidence="3">(2Fe-2S)-binding protein</fullName>
    </submittedName>
</protein>
<dbReference type="InterPro" id="IPR042204">
    <property type="entry name" value="2Fe-2S-bd_N"/>
</dbReference>
<reference evidence="3 4" key="1">
    <citation type="submission" date="2019-11" db="EMBL/GenBank/DDBJ databases">
        <title>Metabolism of dissolved organic matter in forest soils.</title>
        <authorList>
            <person name="Cyle K.T."/>
            <person name="Wilhelm R.C."/>
            <person name="Martinez C.E."/>
        </authorList>
    </citation>
    <scope>NUCLEOTIDE SEQUENCE [LARGE SCALE GENOMIC DNA]</scope>
    <source>
        <strain evidence="3 4">5N</strain>
    </source>
</reference>
<keyword evidence="1" id="KW-0560">Oxidoreductase</keyword>
<dbReference type="AlphaFoldDB" id="A0A972NMA3"/>
<dbReference type="GO" id="GO:0051536">
    <property type="term" value="F:iron-sulfur cluster binding"/>
    <property type="evidence" value="ECO:0007669"/>
    <property type="project" value="InterPro"/>
</dbReference>
<name>A0A972NMA3_9BURK</name>
<dbReference type="Pfam" id="PF13510">
    <property type="entry name" value="Fer2_4"/>
    <property type="match status" value="1"/>
</dbReference>
<keyword evidence="4" id="KW-1185">Reference proteome</keyword>
<dbReference type="Gene3D" id="3.10.20.440">
    <property type="entry name" value="2Fe-2S iron-sulphur cluster binding domain, sarcosine oxidase, alpha subunit, N-terminal domain"/>
    <property type="match status" value="1"/>
</dbReference>
<evidence type="ECO:0000313" key="4">
    <source>
        <dbReference type="Proteomes" id="UP000655523"/>
    </source>
</evidence>
<evidence type="ECO:0000256" key="2">
    <source>
        <dbReference type="SAM" id="MobiDB-lite"/>
    </source>
</evidence>
<feature type="region of interest" description="Disordered" evidence="2">
    <location>
        <begin position="99"/>
        <end position="124"/>
    </location>
</feature>
<feature type="compositionally biased region" description="Low complexity" evidence="2">
    <location>
        <begin position="110"/>
        <end position="124"/>
    </location>
</feature>
<sequence length="124" mass="12277">MTNADAACVHLTIDGRSAVVEAGSTVAAALVVAGVSGTRTSVSGQPRAALCGMGVCQECRVMIDGRAHALACQILCREGQVVWTTAATASADAANVASGTNVANGTNVSNGTNRPNGTTTTGTR</sequence>
<evidence type="ECO:0000256" key="1">
    <source>
        <dbReference type="ARBA" id="ARBA00023002"/>
    </source>
</evidence>
<dbReference type="EMBL" id="WOEZ01000032">
    <property type="protein sequence ID" value="NPT54155.1"/>
    <property type="molecule type" value="Genomic_DNA"/>
</dbReference>
<organism evidence="3 4">
    <name type="scientific">Paraburkholderia elongata</name>
    <dbReference type="NCBI Taxonomy" id="2675747"/>
    <lineage>
        <taxon>Bacteria</taxon>
        <taxon>Pseudomonadati</taxon>
        <taxon>Pseudomonadota</taxon>
        <taxon>Betaproteobacteria</taxon>
        <taxon>Burkholderiales</taxon>
        <taxon>Burkholderiaceae</taxon>
        <taxon>Paraburkholderia</taxon>
    </lineage>
</organism>
<gene>
    <name evidence="3" type="ORF">GNZ13_05910</name>
</gene>
<dbReference type="SUPFAM" id="SSF54292">
    <property type="entry name" value="2Fe-2S ferredoxin-like"/>
    <property type="match status" value="1"/>
</dbReference>
<evidence type="ECO:0000313" key="3">
    <source>
        <dbReference type="EMBL" id="NPT54155.1"/>
    </source>
</evidence>
<comment type="caution">
    <text evidence="3">The sequence shown here is derived from an EMBL/GenBank/DDBJ whole genome shotgun (WGS) entry which is preliminary data.</text>
</comment>
<dbReference type="Proteomes" id="UP000655523">
    <property type="component" value="Unassembled WGS sequence"/>
</dbReference>
<accession>A0A972NMA3</accession>
<proteinExistence type="predicted"/>